<evidence type="ECO:0000313" key="3">
    <source>
        <dbReference type="Proteomes" id="UP000823674"/>
    </source>
</evidence>
<gene>
    <name evidence="2" type="primary">A09p037090.1_BraROA</name>
    <name evidence="2" type="ORF">IGI04_035891</name>
</gene>
<sequence>MASPSDRQLGACAALEQYKTMKTTEAELLGLPIPCFDYEPQDLGRTDSRCYDRWWTRGPWMLRFLGAFGPCNDQTSWDPELVVGNLWVPDPEVLSWIHEPRIKVLKGPHSATLGEATLGTCWGIAFYLSEAGHYRVPVQHSAFCRKPLSDIEGAGVGENPSARFCYFPRTSVHARGFLLLLQGSAFFFGLGTVVETRFIPRPLVFGDHCLLFMKVFSTSTKRVVTFIHWSDQVLLVESFPFLGREYGPGIEPRVPSGGDPGNPFTRDPGIRVPGYFFPTVCPKYLDFCHQSRGIACALKSTGVPLKSELILNLGKDQSLRVQSISDSNFFYLPGDDKAGALSCGSRAGPKDMTGSRRRMDSLASRSDSSPDPGAGSEQDVTAPTPYAYASSSPIGPASSVSEDDLVEWRQNYSLPSSFILRVPSPEERVSNFIPGQIAVYEAFSIMISPSQLNPPSWRLLLPIQNPGDLENYPSELTRFCTPTIWSLLMGNEGRLHLRPRSGLPIVEELPRSDRKGSAFIKKWKEQYVFMALPGHSYHWNFIAGTHPPIPEEEDIVVRARQLPLDRRHVPFLLSDSALRRSMSGDTSNDPFVAYQKAAKSMSAKKGVCEQNRIRR</sequence>
<dbReference type="Proteomes" id="UP000823674">
    <property type="component" value="Chromosome A09"/>
</dbReference>
<proteinExistence type="predicted"/>
<protein>
    <recommendedName>
        <fullName evidence="4">DUF4283 domain-containing protein</fullName>
    </recommendedName>
</protein>
<evidence type="ECO:0000313" key="2">
    <source>
        <dbReference type="EMBL" id="KAG5384421.1"/>
    </source>
</evidence>
<name>A0ABQ7LCW8_BRACM</name>
<reference evidence="2 3" key="1">
    <citation type="submission" date="2021-03" db="EMBL/GenBank/DDBJ databases">
        <authorList>
            <person name="King G.J."/>
            <person name="Bancroft I."/>
            <person name="Baten A."/>
            <person name="Bloomfield J."/>
            <person name="Borpatragohain P."/>
            <person name="He Z."/>
            <person name="Irish N."/>
            <person name="Irwin J."/>
            <person name="Liu K."/>
            <person name="Mauleon R.P."/>
            <person name="Moore J."/>
            <person name="Morris R."/>
            <person name="Ostergaard L."/>
            <person name="Wang B."/>
            <person name="Wells R."/>
        </authorList>
    </citation>
    <scope>NUCLEOTIDE SEQUENCE [LARGE SCALE GENOMIC DNA]</scope>
    <source>
        <strain evidence="2">R-o-18</strain>
        <tissue evidence="2">Leaf</tissue>
    </source>
</reference>
<keyword evidence="3" id="KW-1185">Reference proteome</keyword>
<evidence type="ECO:0000256" key="1">
    <source>
        <dbReference type="SAM" id="MobiDB-lite"/>
    </source>
</evidence>
<organism evidence="2 3">
    <name type="scientific">Brassica rapa subsp. trilocularis</name>
    <dbReference type="NCBI Taxonomy" id="1813537"/>
    <lineage>
        <taxon>Eukaryota</taxon>
        <taxon>Viridiplantae</taxon>
        <taxon>Streptophyta</taxon>
        <taxon>Embryophyta</taxon>
        <taxon>Tracheophyta</taxon>
        <taxon>Spermatophyta</taxon>
        <taxon>Magnoliopsida</taxon>
        <taxon>eudicotyledons</taxon>
        <taxon>Gunneridae</taxon>
        <taxon>Pentapetalae</taxon>
        <taxon>rosids</taxon>
        <taxon>malvids</taxon>
        <taxon>Brassicales</taxon>
        <taxon>Brassicaceae</taxon>
        <taxon>Brassiceae</taxon>
        <taxon>Brassica</taxon>
    </lineage>
</organism>
<feature type="region of interest" description="Disordered" evidence="1">
    <location>
        <begin position="342"/>
        <end position="395"/>
    </location>
</feature>
<comment type="caution">
    <text evidence="2">The sequence shown here is derived from an EMBL/GenBank/DDBJ whole genome shotgun (WGS) entry which is preliminary data.</text>
</comment>
<accession>A0ABQ7LCW8</accession>
<feature type="compositionally biased region" description="Low complexity" evidence="1">
    <location>
        <begin position="385"/>
        <end position="395"/>
    </location>
</feature>
<evidence type="ECO:0008006" key="4">
    <source>
        <dbReference type="Google" id="ProtNLM"/>
    </source>
</evidence>
<dbReference type="EMBL" id="JADBGQ010000008">
    <property type="protein sequence ID" value="KAG5384421.1"/>
    <property type="molecule type" value="Genomic_DNA"/>
</dbReference>